<sequence length="243" mass="29626">MKKKDYLTNFNDIDTLDYIKSASKEISFLNNNLKKKTLAFQRLPFHKRRRNKNHIKKKTNRRRLNTKYNNNRDEDDNYNDNKTINDDDNNDNKTINDDDSNYNNNDNKTTNVKNYNKTINKDNINTTNIKKEINYNKDNNKYYLDTHRYYSKRYNMIRLYNTYLPYKRTEKTLSFISKSKHRGYMCDETYMNVYKITNNTEIKKDNRSNNYNNTEIKKDNCSNNNYNENIKTYDCNKNNIYFI</sequence>
<feature type="compositionally biased region" description="Basic residues" evidence="1">
    <location>
        <begin position="45"/>
        <end position="65"/>
    </location>
</feature>
<dbReference type="InterPro" id="IPR009723">
    <property type="entry name" value="Pop1_N"/>
</dbReference>
<comment type="caution">
    <text evidence="3">The sequence shown here is derived from an EMBL/GenBank/DDBJ whole genome shotgun (WGS) entry which is preliminary data.</text>
</comment>
<accession>S7XR87</accession>
<dbReference type="HOGENOM" id="CLU_1144965_0_0_1"/>
<dbReference type="OrthoDB" id="442863at2759"/>
<dbReference type="VEuPathDB" id="MicrosporidiaDB:SLOPH_1139"/>
<gene>
    <name evidence="3" type="ORF">SLOPH_1139</name>
</gene>
<feature type="compositionally biased region" description="Low complexity" evidence="1">
    <location>
        <begin position="101"/>
        <end position="111"/>
    </location>
</feature>
<dbReference type="InParanoid" id="S7XR87"/>
<name>S7XR87_SPRLO</name>
<dbReference type="Proteomes" id="UP000014978">
    <property type="component" value="Unassembled WGS sequence"/>
</dbReference>
<protein>
    <recommendedName>
        <fullName evidence="2">Pop1 N-terminal domain-containing protein</fullName>
    </recommendedName>
</protein>
<dbReference type="Pfam" id="PF06978">
    <property type="entry name" value="POP1_N"/>
    <property type="match status" value="1"/>
</dbReference>
<evidence type="ECO:0000313" key="4">
    <source>
        <dbReference type="Proteomes" id="UP000014978"/>
    </source>
</evidence>
<evidence type="ECO:0000256" key="1">
    <source>
        <dbReference type="SAM" id="MobiDB-lite"/>
    </source>
</evidence>
<feature type="domain" description="Pop1 N-terminal" evidence="2">
    <location>
        <begin position="18"/>
        <end position="198"/>
    </location>
</feature>
<keyword evidence="4" id="KW-1185">Reference proteome</keyword>
<dbReference type="EMBL" id="ATCN01000757">
    <property type="protein sequence ID" value="EPR78478.1"/>
    <property type="molecule type" value="Genomic_DNA"/>
</dbReference>
<dbReference type="AlphaFoldDB" id="S7XR87"/>
<reference evidence="4" key="1">
    <citation type="journal article" date="2013" name="PLoS Genet.">
        <title>The genome of Spraguea lophii and the basis of host-microsporidian interactions.</title>
        <authorList>
            <person name="Campbell S.E."/>
            <person name="Williams T.A."/>
            <person name="Yousuf A."/>
            <person name="Soanes D.M."/>
            <person name="Paszkiewicz K.H."/>
            <person name="Williams B.A.P."/>
        </authorList>
    </citation>
    <scope>NUCLEOTIDE SEQUENCE [LARGE SCALE GENOMIC DNA]</scope>
    <source>
        <strain evidence="4">42_110</strain>
    </source>
</reference>
<feature type="region of interest" description="Disordered" evidence="1">
    <location>
        <begin position="45"/>
        <end position="111"/>
    </location>
</feature>
<evidence type="ECO:0000259" key="2">
    <source>
        <dbReference type="Pfam" id="PF06978"/>
    </source>
</evidence>
<organism evidence="3 4">
    <name type="scientific">Spraguea lophii (strain 42_110)</name>
    <name type="common">Microsporidian parasite</name>
    <dbReference type="NCBI Taxonomy" id="1358809"/>
    <lineage>
        <taxon>Eukaryota</taxon>
        <taxon>Fungi</taxon>
        <taxon>Fungi incertae sedis</taxon>
        <taxon>Microsporidia</taxon>
        <taxon>Spragueidae</taxon>
        <taxon>Spraguea</taxon>
    </lineage>
</organism>
<evidence type="ECO:0000313" key="3">
    <source>
        <dbReference type="EMBL" id="EPR78478.1"/>
    </source>
</evidence>
<proteinExistence type="predicted"/>
<feature type="non-terminal residue" evidence="3">
    <location>
        <position position="243"/>
    </location>
</feature>